<dbReference type="GO" id="GO:0006355">
    <property type="term" value="P:regulation of DNA-templated transcription"/>
    <property type="evidence" value="ECO:0007669"/>
    <property type="project" value="InterPro"/>
</dbReference>
<dbReference type="Proteomes" id="UP000436088">
    <property type="component" value="Unassembled WGS sequence"/>
</dbReference>
<evidence type="ECO:0000313" key="3">
    <source>
        <dbReference type="Proteomes" id="UP000436088"/>
    </source>
</evidence>
<dbReference type="EMBL" id="VEPZ02001191">
    <property type="protein sequence ID" value="KAE8688261.1"/>
    <property type="molecule type" value="Genomic_DNA"/>
</dbReference>
<dbReference type="GO" id="GO:0003677">
    <property type="term" value="F:DNA binding"/>
    <property type="evidence" value="ECO:0007669"/>
    <property type="project" value="InterPro"/>
</dbReference>
<name>A0A6A2Z8G8_HIBSY</name>
<evidence type="ECO:0000256" key="1">
    <source>
        <dbReference type="SAM" id="MobiDB-lite"/>
    </source>
</evidence>
<evidence type="ECO:0000313" key="2">
    <source>
        <dbReference type="EMBL" id="KAE8688261.1"/>
    </source>
</evidence>
<dbReference type="SUPFAM" id="SSF101941">
    <property type="entry name" value="NAC domain"/>
    <property type="match status" value="1"/>
</dbReference>
<protein>
    <recommendedName>
        <fullName evidence="4">NAC domain-containing protein</fullName>
    </recommendedName>
</protein>
<gene>
    <name evidence="2" type="ORF">F3Y22_tig00110988pilonHSYRG00183</name>
</gene>
<dbReference type="InterPro" id="IPR036093">
    <property type="entry name" value="NAC_dom_sf"/>
</dbReference>
<accession>A0A6A2Z8G8</accession>
<reference evidence="2" key="1">
    <citation type="submission" date="2019-09" db="EMBL/GenBank/DDBJ databases">
        <title>Draft genome information of white flower Hibiscus syriacus.</title>
        <authorList>
            <person name="Kim Y.-M."/>
        </authorList>
    </citation>
    <scope>NUCLEOTIDE SEQUENCE [LARGE SCALE GENOMIC DNA]</scope>
    <source>
        <strain evidence="2">YM2019G1</strain>
    </source>
</reference>
<proteinExistence type="predicted"/>
<feature type="region of interest" description="Disordered" evidence="1">
    <location>
        <begin position="73"/>
        <end position="95"/>
    </location>
</feature>
<dbReference type="Gene3D" id="2.170.150.80">
    <property type="entry name" value="NAC domain"/>
    <property type="match status" value="1"/>
</dbReference>
<dbReference type="AlphaFoldDB" id="A0A6A2Z8G8"/>
<keyword evidence="3" id="KW-1185">Reference proteome</keyword>
<evidence type="ECO:0008006" key="4">
    <source>
        <dbReference type="Google" id="ProtNLM"/>
    </source>
</evidence>
<organism evidence="2 3">
    <name type="scientific">Hibiscus syriacus</name>
    <name type="common">Rose of Sharon</name>
    <dbReference type="NCBI Taxonomy" id="106335"/>
    <lineage>
        <taxon>Eukaryota</taxon>
        <taxon>Viridiplantae</taxon>
        <taxon>Streptophyta</taxon>
        <taxon>Embryophyta</taxon>
        <taxon>Tracheophyta</taxon>
        <taxon>Spermatophyta</taxon>
        <taxon>Magnoliopsida</taxon>
        <taxon>eudicotyledons</taxon>
        <taxon>Gunneridae</taxon>
        <taxon>Pentapetalae</taxon>
        <taxon>rosids</taxon>
        <taxon>malvids</taxon>
        <taxon>Malvales</taxon>
        <taxon>Malvaceae</taxon>
        <taxon>Malvoideae</taxon>
        <taxon>Hibiscus</taxon>
    </lineage>
</organism>
<comment type="caution">
    <text evidence="2">The sequence shown here is derived from an EMBL/GenBank/DDBJ whole genome shotgun (WGS) entry which is preliminary data.</text>
</comment>
<sequence>MEKLNFVKDGVLKLLLVPVSSHGRRAGGSVLEKKRCLLGLYLPPSFPKLMFAKPIPGICQVIWSKRGTSLAPGKPSIPMGIDPTDPRFRRKPPKGTRTDWIMHEYRLLSAETAACNAQWKLGVVPGFLEKRSGGSIKNEKEVPTKQGQ</sequence>